<dbReference type="EMBL" id="JBHSQQ010000005">
    <property type="protein sequence ID" value="MFC5940250.1"/>
    <property type="molecule type" value="Genomic_DNA"/>
</dbReference>
<evidence type="ECO:0008006" key="4">
    <source>
        <dbReference type="Google" id="ProtNLM"/>
    </source>
</evidence>
<sequence length="104" mass="11406">MKFKRIGTVIASFVAAATAVVALGTPAQAYGPSYCNSSTCSLSNSSNTSGIYFEMPRNTAVTMVCWTDDQWWNGTNRWFKVDSLYGRGYMIATQVSNQTRVGHC</sequence>
<evidence type="ECO:0000256" key="1">
    <source>
        <dbReference type="SAM" id="SignalP"/>
    </source>
</evidence>
<dbReference type="RefSeq" id="WP_353900826.1">
    <property type="nucleotide sequence ID" value="NZ_CP158970.1"/>
</dbReference>
<evidence type="ECO:0000313" key="2">
    <source>
        <dbReference type="EMBL" id="MFC5940250.1"/>
    </source>
</evidence>
<proteinExistence type="predicted"/>
<feature type="signal peptide" evidence="1">
    <location>
        <begin position="1"/>
        <end position="29"/>
    </location>
</feature>
<organism evidence="2 3">
    <name type="scientific">Micromonospora harpali</name>
    <dbReference type="NCBI Taxonomy" id="1490225"/>
    <lineage>
        <taxon>Bacteria</taxon>
        <taxon>Bacillati</taxon>
        <taxon>Actinomycetota</taxon>
        <taxon>Actinomycetes</taxon>
        <taxon>Micromonosporales</taxon>
        <taxon>Micromonosporaceae</taxon>
        <taxon>Micromonospora</taxon>
    </lineage>
</organism>
<dbReference type="Proteomes" id="UP001596207">
    <property type="component" value="Unassembled WGS sequence"/>
</dbReference>
<comment type="caution">
    <text evidence="2">The sequence shown here is derived from an EMBL/GenBank/DDBJ whole genome shotgun (WGS) entry which is preliminary data.</text>
</comment>
<gene>
    <name evidence="2" type="ORF">ACFPZ4_02000</name>
</gene>
<keyword evidence="1" id="KW-0732">Signal</keyword>
<reference evidence="3" key="1">
    <citation type="journal article" date="2019" name="Int. J. Syst. Evol. Microbiol.">
        <title>The Global Catalogue of Microorganisms (GCM) 10K type strain sequencing project: providing services to taxonomists for standard genome sequencing and annotation.</title>
        <authorList>
            <consortium name="The Broad Institute Genomics Platform"/>
            <consortium name="The Broad Institute Genome Sequencing Center for Infectious Disease"/>
            <person name="Wu L."/>
            <person name="Ma J."/>
        </authorList>
    </citation>
    <scope>NUCLEOTIDE SEQUENCE [LARGE SCALE GENOMIC DNA]</scope>
    <source>
        <strain evidence="3">CGMCC 4.7173</strain>
    </source>
</reference>
<evidence type="ECO:0000313" key="3">
    <source>
        <dbReference type="Proteomes" id="UP001596207"/>
    </source>
</evidence>
<accession>A0ABW1HHK1</accession>
<name>A0ABW1HHK1_9ACTN</name>
<keyword evidence="3" id="KW-1185">Reference proteome</keyword>
<feature type="chain" id="PRO_5046871972" description="Peptidase inhibitor family I36" evidence="1">
    <location>
        <begin position="30"/>
        <end position="104"/>
    </location>
</feature>
<protein>
    <recommendedName>
        <fullName evidence="4">Peptidase inhibitor family I36</fullName>
    </recommendedName>
</protein>